<dbReference type="AlphaFoldDB" id="A0A2T5C1M0"/>
<accession>A0A2T5C1M0</accession>
<name>A0A2T5C1M0_9BACT</name>
<proteinExistence type="predicted"/>
<dbReference type="Proteomes" id="UP000243525">
    <property type="component" value="Unassembled WGS sequence"/>
</dbReference>
<protein>
    <submittedName>
        <fullName evidence="1">Uncharacterized protein</fullName>
    </submittedName>
</protein>
<comment type="caution">
    <text evidence="1">The sequence shown here is derived from an EMBL/GenBank/DDBJ whole genome shotgun (WGS) entry which is preliminary data.</text>
</comment>
<sequence>MKCKLYFYDYVAYSEIGIMGEMQKKNWIGWSGTEADEIAIGWKNVIMALKPGKYAYPANATPQLLGYEYGRVPGFNISTWITYIMGIEYKDNTELQNALESGSTALRRYLTNMTGYSIDLDKMESVVFFTKDKVYFYNTKGELREDNVEKLRKVFNSDIAFKVTIDLADLPSNVKEAVQSVGQSSSDRFTIQKAYTYVGGRLGSTWGGAVIVKK</sequence>
<evidence type="ECO:0000313" key="2">
    <source>
        <dbReference type="Proteomes" id="UP000243525"/>
    </source>
</evidence>
<evidence type="ECO:0000313" key="1">
    <source>
        <dbReference type="EMBL" id="PTN08551.1"/>
    </source>
</evidence>
<keyword evidence="2" id="KW-1185">Reference proteome</keyword>
<dbReference type="EMBL" id="QAAD01000008">
    <property type="protein sequence ID" value="PTN08551.1"/>
    <property type="molecule type" value="Genomic_DNA"/>
</dbReference>
<gene>
    <name evidence="1" type="ORF">C8N47_108108</name>
</gene>
<organism evidence="1 2">
    <name type="scientific">Mangrovibacterium marinum</name>
    <dbReference type="NCBI Taxonomy" id="1639118"/>
    <lineage>
        <taxon>Bacteria</taxon>
        <taxon>Pseudomonadati</taxon>
        <taxon>Bacteroidota</taxon>
        <taxon>Bacteroidia</taxon>
        <taxon>Marinilabiliales</taxon>
        <taxon>Prolixibacteraceae</taxon>
        <taxon>Mangrovibacterium</taxon>
    </lineage>
</organism>
<reference evidence="1 2" key="1">
    <citation type="submission" date="2018-04" db="EMBL/GenBank/DDBJ databases">
        <title>Genomic Encyclopedia of Archaeal and Bacterial Type Strains, Phase II (KMG-II): from individual species to whole genera.</title>
        <authorList>
            <person name="Goeker M."/>
        </authorList>
    </citation>
    <scope>NUCLEOTIDE SEQUENCE [LARGE SCALE GENOMIC DNA]</scope>
    <source>
        <strain evidence="1 2">DSM 28823</strain>
    </source>
</reference>